<dbReference type="PRINTS" id="PR01182">
    <property type="entry name" value="ORNDCRBXLASE"/>
</dbReference>
<dbReference type="InterPro" id="IPR009006">
    <property type="entry name" value="Ala_racemase/Decarboxylase_C"/>
</dbReference>
<evidence type="ECO:0000256" key="1">
    <source>
        <dbReference type="ARBA" id="ARBA00001933"/>
    </source>
</evidence>
<evidence type="ECO:0000256" key="6">
    <source>
        <dbReference type="ARBA" id="ARBA00034138"/>
    </source>
</evidence>
<dbReference type="PANTHER" id="PTHR11482">
    <property type="entry name" value="ARGININE/DIAMINOPIMELATE/ORNITHINE DECARBOXYLASE"/>
    <property type="match status" value="1"/>
</dbReference>
<dbReference type="PROSITE" id="PS00879">
    <property type="entry name" value="ODR_DC_2_2"/>
    <property type="match status" value="1"/>
</dbReference>
<dbReference type="EMBL" id="UIDG01000402">
    <property type="protein sequence ID" value="SUS07556.1"/>
    <property type="molecule type" value="Genomic_DNA"/>
</dbReference>
<comment type="similarity">
    <text evidence="2">Belongs to the Orn/Lys/Arg decarboxylase class-II family.</text>
</comment>
<dbReference type="InterPro" id="IPR022644">
    <property type="entry name" value="De-COase2_N"/>
</dbReference>
<dbReference type="InterPro" id="IPR022657">
    <property type="entry name" value="De-COase2_CS"/>
</dbReference>
<dbReference type="PROSITE" id="PS00878">
    <property type="entry name" value="ODR_DC_2_1"/>
    <property type="match status" value="1"/>
</dbReference>
<dbReference type="InterPro" id="IPR022643">
    <property type="entry name" value="De-COase2_C"/>
</dbReference>
<evidence type="ECO:0000259" key="9">
    <source>
        <dbReference type="Pfam" id="PF02784"/>
    </source>
</evidence>
<dbReference type="PANTHER" id="PTHR11482:SF6">
    <property type="entry name" value="ORNITHINE DECARBOXYLASE 1-RELATED"/>
    <property type="match status" value="1"/>
</dbReference>
<organism evidence="10">
    <name type="scientific">metagenome</name>
    <dbReference type="NCBI Taxonomy" id="256318"/>
    <lineage>
        <taxon>unclassified sequences</taxon>
        <taxon>metagenomes</taxon>
    </lineage>
</organism>
<reference evidence="10" key="1">
    <citation type="submission" date="2018-07" db="EMBL/GenBank/DDBJ databases">
        <authorList>
            <person name="Quirk P.G."/>
            <person name="Krulwich T.A."/>
        </authorList>
    </citation>
    <scope>NUCLEOTIDE SEQUENCE</scope>
</reference>
<comment type="catalytic activity">
    <reaction evidence="7">
        <text>L-ornithine + H(+) = putrescine + CO2</text>
        <dbReference type="Rhea" id="RHEA:22964"/>
        <dbReference type="ChEBI" id="CHEBI:15378"/>
        <dbReference type="ChEBI" id="CHEBI:16526"/>
        <dbReference type="ChEBI" id="CHEBI:46911"/>
        <dbReference type="ChEBI" id="CHEBI:326268"/>
        <dbReference type="EC" id="4.1.1.17"/>
    </reaction>
</comment>
<dbReference type="Pfam" id="PF00278">
    <property type="entry name" value="Orn_DAP_Arg_deC"/>
    <property type="match status" value="1"/>
</dbReference>
<keyword evidence="3" id="KW-0663">Pyridoxal phosphate</keyword>
<feature type="domain" description="Orn/DAP/Arg decarboxylase 2 C-terminal" evidence="8">
    <location>
        <begin position="295"/>
        <end position="381"/>
    </location>
</feature>
<dbReference type="EC" id="4.1.1.17" evidence="6"/>
<evidence type="ECO:0000256" key="5">
    <source>
        <dbReference type="ARBA" id="ARBA00034115"/>
    </source>
</evidence>
<dbReference type="GO" id="GO:0004586">
    <property type="term" value="F:ornithine decarboxylase activity"/>
    <property type="evidence" value="ECO:0007669"/>
    <property type="project" value="UniProtKB-EC"/>
</dbReference>
<dbReference type="Gene3D" id="2.40.37.10">
    <property type="entry name" value="Lyase, Ornithine Decarboxylase, Chain A, domain 1"/>
    <property type="match status" value="1"/>
</dbReference>
<feature type="domain" description="Orn/DAP/Arg decarboxylase 2 N-terminal" evidence="9">
    <location>
        <begin position="47"/>
        <end position="290"/>
    </location>
</feature>
<dbReference type="FunFam" id="3.20.20.10:FF:000008">
    <property type="entry name" value="Ornithine decarboxylase"/>
    <property type="match status" value="1"/>
</dbReference>
<evidence type="ECO:0000256" key="3">
    <source>
        <dbReference type="ARBA" id="ARBA00022898"/>
    </source>
</evidence>
<evidence type="ECO:0000313" key="10">
    <source>
        <dbReference type="EMBL" id="SUS07556.1"/>
    </source>
</evidence>
<dbReference type="InterPro" id="IPR029066">
    <property type="entry name" value="PLP-binding_barrel"/>
</dbReference>
<evidence type="ECO:0000256" key="4">
    <source>
        <dbReference type="ARBA" id="ARBA00023239"/>
    </source>
</evidence>
<dbReference type="PRINTS" id="PR01179">
    <property type="entry name" value="ODADCRBXLASE"/>
</dbReference>
<accession>A0A380TGX0</accession>
<dbReference type="InterPro" id="IPR000183">
    <property type="entry name" value="Orn/DAP/Arg_de-COase"/>
</dbReference>
<dbReference type="Gene3D" id="3.20.20.10">
    <property type="entry name" value="Alanine racemase"/>
    <property type="match status" value="1"/>
</dbReference>
<keyword evidence="4" id="KW-0456">Lyase</keyword>
<gene>
    <name evidence="10" type="ORF">DF3PB_4600001</name>
</gene>
<dbReference type="SUPFAM" id="SSF50621">
    <property type="entry name" value="Alanine racemase C-terminal domain-like"/>
    <property type="match status" value="1"/>
</dbReference>
<proteinExistence type="inferred from homology"/>
<sequence>MVQGRFRAAVSPVRRRFDAPPSVLPTVNEVIAASSPGDPVHCIRPQTITEAAAAFVASFPGDVLYAVKCNPDPRVLRVLWGAGVRHFDCASAAEVALVRRMFPAADIHFMHPVKARAAIREAWADQGVHDFSFDSQDELAKILAETGAGRASGSGGAPADLGLLVRLAVANDGALHDLSGKFGAAPAEAAALLAAARPYARRLGVCFHVGSQCLDPAAWAKALAAAAQVVAQAGVAIEVIDVGGGFPAAYVDTTPPPLAAFFAAITGEIARQPHLQGARLWAEPGRALVADGVSVVVQVLHRRGEVLYINDGVYGSLSDAGRPGLLFPTRLIAHDHRLPSPAEQAFQLYGPTCDSLDFMPGPFALPADVREGDWIEIGQLGAYGAALRTAFNGFDRAQLVEVRDDAFFAAGSDDQCTRMTTPALQPARAALQPQPHK</sequence>
<evidence type="ECO:0000256" key="7">
    <source>
        <dbReference type="ARBA" id="ARBA00049127"/>
    </source>
</evidence>
<name>A0A380TGX0_9ZZZZ</name>
<dbReference type="SUPFAM" id="SSF51419">
    <property type="entry name" value="PLP-binding barrel"/>
    <property type="match status" value="1"/>
</dbReference>
<comment type="pathway">
    <text evidence="5">Amine and polyamine biosynthesis; putrescine biosynthesis via L-ornithine pathway; putrescine from L-ornithine: step 1/1.</text>
</comment>
<dbReference type="GO" id="GO:0005737">
    <property type="term" value="C:cytoplasm"/>
    <property type="evidence" value="ECO:0007669"/>
    <property type="project" value="TreeGrafter"/>
</dbReference>
<comment type="cofactor">
    <cofactor evidence="1">
        <name>pyridoxal 5'-phosphate</name>
        <dbReference type="ChEBI" id="CHEBI:597326"/>
    </cofactor>
</comment>
<evidence type="ECO:0000256" key="2">
    <source>
        <dbReference type="ARBA" id="ARBA00008872"/>
    </source>
</evidence>
<dbReference type="GO" id="GO:0033387">
    <property type="term" value="P:putrescine biosynthetic process from arginine, via ornithine"/>
    <property type="evidence" value="ECO:0007669"/>
    <property type="project" value="TreeGrafter"/>
</dbReference>
<dbReference type="InterPro" id="IPR002433">
    <property type="entry name" value="Orn_de-COase"/>
</dbReference>
<evidence type="ECO:0000259" key="8">
    <source>
        <dbReference type="Pfam" id="PF00278"/>
    </source>
</evidence>
<dbReference type="AlphaFoldDB" id="A0A380TGX0"/>
<dbReference type="InterPro" id="IPR022653">
    <property type="entry name" value="De-COase2_pyr-phos_BS"/>
</dbReference>
<dbReference type="Pfam" id="PF02784">
    <property type="entry name" value="Orn_Arg_deC_N"/>
    <property type="match status" value="1"/>
</dbReference>
<protein>
    <recommendedName>
        <fullName evidence="6">ornithine decarboxylase</fullName>
        <ecNumber evidence="6">4.1.1.17</ecNumber>
    </recommendedName>
</protein>